<proteinExistence type="predicted"/>
<reference evidence="1" key="1">
    <citation type="submission" date="2025-08" db="UniProtKB">
        <authorList>
            <consortium name="Ensembl"/>
        </authorList>
    </citation>
    <scope>IDENTIFICATION</scope>
</reference>
<sequence length="278" mass="30874">MRALVPLEGALLLPVQRALQHQFRLLAAIWALYHGQGEGRVAGELVSQQRVAAHVRVLCHLQRETRPGRDPFTDLEVQSSLAEDRGVVVDVLDGHLDVENVERVLHERLEADGAGRRLAAHLLPVQPLAHVQLPALRAHREVFQLPFSGSRHPQLACRQLRRAQPQVPRQRPHQRASAQLLGDGVADPHGLELFGRGHPARSSPIQQSSCQTQLSPMSVHHVLGDCVGDTLHTFCHKALVCSWKPWLGRVQLCTLRTAAEMVSFLTLQTSVLWQHTGV</sequence>
<name>A0A8D0EHS7_STROC</name>
<dbReference type="AlphaFoldDB" id="A0A8D0EHS7"/>
<organism evidence="1 2">
    <name type="scientific">Strix occidentalis caurina</name>
    <name type="common">northern spotted owl</name>
    <dbReference type="NCBI Taxonomy" id="311401"/>
    <lineage>
        <taxon>Eukaryota</taxon>
        <taxon>Metazoa</taxon>
        <taxon>Chordata</taxon>
        <taxon>Craniata</taxon>
        <taxon>Vertebrata</taxon>
        <taxon>Euteleostomi</taxon>
        <taxon>Archelosauria</taxon>
        <taxon>Archosauria</taxon>
        <taxon>Dinosauria</taxon>
        <taxon>Saurischia</taxon>
        <taxon>Theropoda</taxon>
        <taxon>Coelurosauria</taxon>
        <taxon>Aves</taxon>
        <taxon>Neognathae</taxon>
        <taxon>Neoaves</taxon>
        <taxon>Telluraves</taxon>
        <taxon>Strigiformes</taxon>
        <taxon>Strigidae</taxon>
        <taxon>Strix</taxon>
    </lineage>
</organism>
<protein>
    <submittedName>
        <fullName evidence="1">Uncharacterized protein</fullName>
    </submittedName>
</protein>
<accession>A0A8D0EHS7</accession>
<dbReference type="Ensembl" id="ENSSOCT00000000761.1">
    <property type="protein sequence ID" value="ENSSOCP00000000742.1"/>
    <property type="gene ID" value="ENSSOCG00000000601.1"/>
</dbReference>
<evidence type="ECO:0000313" key="2">
    <source>
        <dbReference type="Proteomes" id="UP000694551"/>
    </source>
</evidence>
<reference evidence="1" key="2">
    <citation type="submission" date="2025-09" db="UniProtKB">
        <authorList>
            <consortium name="Ensembl"/>
        </authorList>
    </citation>
    <scope>IDENTIFICATION</scope>
</reference>
<keyword evidence="2" id="KW-1185">Reference proteome</keyword>
<dbReference type="Proteomes" id="UP000694551">
    <property type="component" value="Unplaced"/>
</dbReference>
<evidence type="ECO:0000313" key="1">
    <source>
        <dbReference type="Ensembl" id="ENSSOCP00000000742.1"/>
    </source>
</evidence>